<dbReference type="InterPro" id="IPR011042">
    <property type="entry name" value="6-blade_b-propeller_TolB-like"/>
</dbReference>
<evidence type="ECO:0000256" key="1">
    <source>
        <dbReference type="ARBA" id="ARBA00022801"/>
    </source>
</evidence>
<dbReference type="Gene3D" id="3.40.50.1820">
    <property type="entry name" value="alpha/beta hydrolase"/>
    <property type="match status" value="1"/>
</dbReference>
<dbReference type="PANTHER" id="PTHR42776:SF27">
    <property type="entry name" value="DIPEPTIDYL PEPTIDASE FAMILY MEMBER 6"/>
    <property type="match status" value="1"/>
</dbReference>
<organism evidence="3 4">
    <name type="scientific">Flavobacterium bomense</name>
    <dbReference type="NCBI Taxonomy" id="2497483"/>
    <lineage>
        <taxon>Bacteria</taxon>
        <taxon>Pseudomonadati</taxon>
        <taxon>Bacteroidota</taxon>
        <taxon>Flavobacteriia</taxon>
        <taxon>Flavobacteriales</taxon>
        <taxon>Flavobacteriaceae</taxon>
        <taxon>Flavobacterium</taxon>
    </lineage>
</organism>
<dbReference type="InterPro" id="IPR029058">
    <property type="entry name" value="AB_hydrolase_fold"/>
</dbReference>
<dbReference type="Gene3D" id="2.120.10.30">
    <property type="entry name" value="TolB, C-terminal domain"/>
    <property type="match status" value="2"/>
</dbReference>
<name>A0A3S0MCD0_9FLAO</name>
<dbReference type="Proteomes" id="UP000280825">
    <property type="component" value="Unassembled WGS sequence"/>
</dbReference>
<gene>
    <name evidence="3" type="ORF">EKL98_11425</name>
</gene>
<comment type="caution">
    <text evidence="3">The sequence shown here is derived from an EMBL/GenBank/DDBJ whole genome shotgun (WGS) entry which is preliminary data.</text>
</comment>
<dbReference type="RefSeq" id="WP_126562537.1">
    <property type="nucleotide sequence ID" value="NZ_RYDJ01000013.1"/>
</dbReference>
<evidence type="ECO:0000313" key="4">
    <source>
        <dbReference type="Proteomes" id="UP000280825"/>
    </source>
</evidence>
<evidence type="ECO:0000259" key="2">
    <source>
        <dbReference type="Pfam" id="PF00326"/>
    </source>
</evidence>
<dbReference type="GO" id="GO:0004252">
    <property type="term" value="F:serine-type endopeptidase activity"/>
    <property type="evidence" value="ECO:0007669"/>
    <property type="project" value="TreeGrafter"/>
</dbReference>
<keyword evidence="1" id="KW-0378">Hydrolase</keyword>
<dbReference type="PANTHER" id="PTHR42776">
    <property type="entry name" value="SERINE PEPTIDASE S9 FAMILY MEMBER"/>
    <property type="match status" value="1"/>
</dbReference>
<protein>
    <recommendedName>
        <fullName evidence="2">Peptidase S9 prolyl oligopeptidase catalytic domain-containing protein</fullName>
    </recommendedName>
</protein>
<evidence type="ECO:0000313" key="3">
    <source>
        <dbReference type="EMBL" id="RTZ03595.1"/>
    </source>
</evidence>
<keyword evidence="4" id="KW-1185">Reference proteome</keyword>
<dbReference type="GO" id="GO:0006508">
    <property type="term" value="P:proteolysis"/>
    <property type="evidence" value="ECO:0007669"/>
    <property type="project" value="InterPro"/>
</dbReference>
<accession>A0A3S0MCD0</accession>
<dbReference type="AlphaFoldDB" id="A0A3S0MCD0"/>
<dbReference type="EMBL" id="RYDJ01000013">
    <property type="protein sequence ID" value="RTZ03595.1"/>
    <property type="molecule type" value="Genomic_DNA"/>
</dbReference>
<proteinExistence type="predicted"/>
<sequence length="876" mass="100127">MKKRMELKGNTNWIFLLLILGIGSSWSQSFSKRQLKPTDYALWSTLSEEKISGDGTWISYKLNYQSAKDTLFVQNTQTAKKKYFPTAENGLFSPDSKWWIAQDSKKGMALLNLKTAVLQWIQNVSKFEFVAGGKYVVLTKQQSQKEESLHILHLQTGKEQTINEISEYRFNGDGTLLAYVTPKENTVNLIRMNSNFNSETLVQENEGDFKYLTWNSKGDVLSFLQESNNETAKLKNHKLYYITQLEHKPKIVVLDPLLSTDFFKDKHIVIPFARVPLEISEDGKRIFFNLAAAVPQKEENETVQIWSSVVTGVHHGQQLDPSHIPKLAVWWPEENKIVQIGTDDLPNVLLTGNQNYALTFNNRAYEPQYEFEAIPDFYLTDLNTGKSSLIVKKQLHSIGNIGAAPQGRYINYFKDKKWWIYDPILEKQTNVTTLIRSAVYNLEFDQPGATPPYGSPGWTQDGKLIVYDQYDIWTVTPDGKNTKRLTKGREQKIRFRIYQNLNESNIINTSSNLPTRTFNFTKGTVLEALGDNKASGYYYLQSNGHCNVMVYKNARISMLKKAKQTEKYLYKEESFEMSPQLQLWSKTMKKEQLALKTNPQQDKFFWGLAELISYTNQKGQPLKGVLFYPAGFQSTKKYPMIVHLYERQSGMMHHYINPTQYNSDGFNPTNYTFNDYLVFYPDIAYEVGTPGQSAVSCVQKAIDTVLAKGIVESNHIGLIGGSFGGYETAYIISQTIRFATAVVGAACTDLVSNYLSMESSGERSHMWRYESAQLRMGASLFDNYKGYIENSPIAHASSINTPVLIWTGQQDPNVNWTQSIELHLALQRLQKPHTFLVYPGQGHAIGKPESQIDLDKRVKEWFDFYLKGIPFSTKRS</sequence>
<dbReference type="InterPro" id="IPR001375">
    <property type="entry name" value="Peptidase_S9_cat"/>
</dbReference>
<dbReference type="SUPFAM" id="SSF53474">
    <property type="entry name" value="alpha/beta-Hydrolases"/>
    <property type="match status" value="1"/>
</dbReference>
<reference evidence="3 4" key="1">
    <citation type="submission" date="2018-12" db="EMBL/GenBank/DDBJ databases">
        <title>Flavobacterium sp. nov., isolated from glacier ice.</title>
        <authorList>
            <person name="Liu Q."/>
            <person name="Xin Y.-H."/>
        </authorList>
    </citation>
    <scope>NUCLEOTIDE SEQUENCE [LARGE SCALE GENOMIC DNA]</scope>
    <source>
        <strain evidence="3 4">RB1N8</strain>
    </source>
</reference>
<dbReference type="SUPFAM" id="SSF82171">
    <property type="entry name" value="DPP6 N-terminal domain-like"/>
    <property type="match status" value="1"/>
</dbReference>
<feature type="domain" description="Peptidase S9 prolyl oligopeptidase catalytic" evidence="2">
    <location>
        <begin position="691"/>
        <end position="867"/>
    </location>
</feature>
<dbReference type="Pfam" id="PF00326">
    <property type="entry name" value="Peptidase_S9"/>
    <property type="match status" value="1"/>
</dbReference>